<dbReference type="InterPro" id="IPR019888">
    <property type="entry name" value="Tscrpt_reg_AsnC-like"/>
</dbReference>
<keyword evidence="7 12" id="KW-1133">Transmembrane helix</keyword>
<dbReference type="GO" id="GO:0043565">
    <property type="term" value="F:sequence-specific DNA binding"/>
    <property type="evidence" value="ECO:0007669"/>
    <property type="project" value="InterPro"/>
</dbReference>
<keyword evidence="6" id="KW-0067">ATP-binding</keyword>
<dbReference type="PROSITE" id="PS50956">
    <property type="entry name" value="HTH_ASNC_2"/>
    <property type="match status" value="1"/>
</dbReference>
<feature type="transmembrane region" description="Helical" evidence="12">
    <location>
        <begin position="842"/>
        <end position="860"/>
    </location>
</feature>
<dbReference type="Pfam" id="PF13412">
    <property type="entry name" value="HTH_24"/>
    <property type="match status" value="1"/>
</dbReference>
<keyword evidence="2" id="KW-0813">Transport</keyword>
<keyword evidence="11" id="KW-0804">Transcription</keyword>
<dbReference type="InterPro" id="IPR000485">
    <property type="entry name" value="AsnC-type_HTH_dom"/>
</dbReference>
<organism evidence="16">
    <name type="scientific">Timema californicum</name>
    <name type="common">California timema</name>
    <name type="synonym">Walking stick</name>
    <dbReference type="NCBI Taxonomy" id="61474"/>
    <lineage>
        <taxon>Eukaryota</taxon>
        <taxon>Metazoa</taxon>
        <taxon>Ecdysozoa</taxon>
        <taxon>Arthropoda</taxon>
        <taxon>Hexapoda</taxon>
        <taxon>Insecta</taxon>
        <taxon>Pterygota</taxon>
        <taxon>Neoptera</taxon>
        <taxon>Polyneoptera</taxon>
        <taxon>Phasmatodea</taxon>
        <taxon>Timematodea</taxon>
        <taxon>Timematoidea</taxon>
        <taxon>Timematidae</taxon>
        <taxon>Timema</taxon>
    </lineage>
</organism>
<feature type="transmembrane region" description="Helical" evidence="12">
    <location>
        <begin position="737"/>
        <end position="759"/>
    </location>
</feature>
<keyword evidence="4 12" id="KW-0812">Transmembrane</keyword>
<evidence type="ECO:0000256" key="6">
    <source>
        <dbReference type="ARBA" id="ARBA00022840"/>
    </source>
</evidence>
<dbReference type="Pfam" id="PF01037">
    <property type="entry name" value="AsnC_trans_reg"/>
    <property type="match status" value="1"/>
</dbReference>
<keyword evidence="9" id="KW-0238">DNA-binding</keyword>
<proteinExistence type="predicted"/>
<evidence type="ECO:0000256" key="11">
    <source>
        <dbReference type="ARBA" id="ARBA00023163"/>
    </source>
</evidence>
<dbReference type="InterPro" id="IPR003593">
    <property type="entry name" value="AAA+_ATPase"/>
</dbReference>
<evidence type="ECO:0000256" key="12">
    <source>
        <dbReference type="SAM" id="Phobius"/>
    </source>
</evidence>
<dbReference type="CDD" id="cd00090">
    <property type="entry name" value="HTH_ARSR"/>
    <property type="match status" value="1"/>
</dbReference>
<dbReference type="InterPro" id="IPR017871">
    <property type="entry name" value="ABC_transporter-like_CS"/>
</dbReference>
<dbReference type="NCBIfam" id="NF008055">
    <property type="entry name" value="PRK10789.1"/>
    <property type="match status" value="1"/>
</dbReference>
<dbReference type="AlphaFoldDB" id="A0A7R9P272"/>
<dbReference type="InterPro" id="IPR011008">
    <property type="entry name" value="Dimeric_a/b-barrel"/>
</dbReference>
<feature type="domain" description="ABC transmembrane type-1" evidence="14">
    <location>
        <begin position="702"/>
        <end position="985"/>
    </location>
</feature>
<evidence type="ECO:0000259" key="13">
    <source>
        <dbReference type="PROSITE" id="PS50893"/>
    </source>
</evidence>
<dbReference type="SUPFAM" id="SSF90123">
    <property type="entry name" value="ABC transporter transmembrane region"/>
    <property type="match status" value="2"/>
</dbReference>
<protein>
    <submittedName>
        <fullName evidence="16">(California timema) hypothetical protein</fullName>
    </submittedName>
</protein>
<dbReference type="InterPro" id="IPR036640">
    <property type="entry name" value="ABC1_TM_sf"/>
</dbReference>
<evidence type="ECO:0000256" key="4">
    <source>
        <dbReference type="ARBA" id="ARBA00022692"/>
    </source>
</evidence>
<dbReference type="InterPro" id="IPR027417">
    <property type="entry name" value="P-loop_NTPase"/>
</dbReference>
<keyword evidence="10 12" id="KW-0472">Membrane</keyword>
<dbReference type="InterPro" id="IPR019887">
    <property type="entry name" value="Tscrpt_reg_AsnC/Lrp_C"/>
</dbReference>
<dbReference type="Pfam" id="PF00005">
    <property type="entry name" value="ABC_tran"/>
    <property type="match status" value="2"/>
</dbReference>
<evidence type="ECO:0000259" key="15">
    <source>
        <dbReference type="PROSITE" id="PS50956"/>
    </source>
</evidence>
<dbReference type="InterPro" id="IPR003439">
    <property type="entry name" value="ABC_transporter-like_ATP-bd"/>
</dbReference>
<dbReference type="GO" id="GO:0005886">
    <property type="term" value="C:plasma membrane"/>
    <property type="evidence" value="ECO:0007669"/>
    <property type="project" value="UniProtKB-SubCell"/>
</dbReference>
<sequence length="1266" mass="140590">MAHDCTLSLQALADAVNLTTTPCWKRLKKLEDDGIIRARVALLDGDKIGLSLTAFMFVKTQQHSRDWYQAFVSVVSSMPEVMAFYRMAGEYDYLLRIQVADMKSYDAFYKRVVNGVPGLIDVTSSFAMEEIKYTTALPWRRYLGAILLLIVIAILQLLPPHVVGVIVDGVTRDNMSTSRIMMWVGIMLATAVVVYLLRYVWRVLLFGASYQLAVELREDFYRQLSRQQPAFYLRHRTGDLIARATNDVDRVVFAAGEGVLTLVDSLVMGCVVLVVMSTQISWQLTLLALVPMPIMAIVIHRYGNQLHHRFKLAQAAFSSLNDQTQESLTSIRMIKSFGLEQHQSQQFSDIARDTGEKNLRVARVDARFDPTIYIAIGFSNLLAIGGGSWLVWHGEMTLGQLTSFVMYLGLMIWPMLALAWMFNIVERGSAAWSRIGALLAEAPAVEDGDKSLPSEPGTLQVAIRAFHYPASVGPVLSDISFQLKPGEMLGLCGPTGSGKSTLLSLIQRHFDIQQGDIRYHQIPLPQLRLDSWRSRLAVVSQTPFLFSDSVANNIALGKPGATQQEIEHAATLACVHDDILRLPQGYETEVGERGVMLSGGQKQRLSIARALLLNAEILILDDALSAVDGRTEHEILHNLRIWGQGRTLIISAHRLSALTEASEILVLQQGRVAQRGDHDALTGRAGWYRDIYGKPWRKSLSLAVGMLWIAAAAEVTGPVLVSYFIDNLVAKHHMPWGVVAGLVVSFILLQLLAAGLHYWQALLFNRAAIGVVQRLRSDVMNAALCQPLSAFDTQPVGQIISRVTNDTEVIRDLYVTVVSTVLRSAALVGAMMVAMFSLDWRMALVAMMIFPLVLVVMFIYQRYSTPIARRVRSYLADINNGFNEVISGMSVIQQFRQQARFGERMGEASRSHYLARMETLRLDGFLLRPLLSLFSAMVLCGLLMLFSFSMPGVFEVGVLYAFITYLGRLNEPLIELTTQQSMLQQAVVSGERIFELMDAAQQQYGADQQPLASGRITLNNLSFAYRENRDVLSDINLEVAPREFVALVGHTGSGKSTLANLLMGYYPVTRGEIRIDDRPISDLSHAVLRRGIAMVQQDPVVLADTLLANVRLGRDISEEAVWTVLEQVQLAPLAHALPEGIHTRLGEQGNNLSVGQKQLLALARVLVDLPQILILDEATANIDSGTEQAIQQTLETLRQHSTLVVIAHRLSTIIEADKILVLHRGRVVEQGTHQQLLAMQGRYWQMYQLQQAGEDLVSGVAVTTEG</sequence>
<evidence type="ECO:0000313" key="16">
    <source>
        <dbReference type="EMBL" id="CAD7567293.1"/>
    </source>
</evidence>
<dbReference type="PROSITE" id="PS50929">
    <property type="entry name" value="ABC_TM1F"/>
    <property type="match status" value="2"/>
</dbReference>
<feature type="transmembrane region" description="Helical" evidence="12">
    <location>
        <begin position="925"/>
        <end position="946"/>
    </location>
</feature>
<dbReference type="InterPro" id="IPR039421">
    <property type="entry name" value="Type_1_exporter"/>
</dbReference>
<dbReference type="EMBL" id="OE179079">
    <property type="protein sequence ID" value="CAD7567293.1"/>
    <property type="molecule type" value="Genomic_DNA"/>
</dbReference>
<evidence type="ECO:0000256" key="1">
    <source>
        <dbReference type="ARBA" id="ARBA00004651"/>
    </source>
</evidence>
<feature type="transmembrane region" description="Helical" evidence="12">
    <location>
        <begin position="813"/>
        <end position="836"/>
    </location>
</feature>
<dbReference type="InterPro" id="IPR036390">
    <property type="entry name" value="WH_DNA-bd_sf"/>
</dbReference>
<keyword evidence="8" id="KW-0805">Transcription regulation</keyword>
<dbReference type="SUPFAM" id="SSF46785">
    <property type="entry name" value="Winged helix' DNA-binding domain"/>
    <property type="match status" value="1"/>
</dbReference>
<feature type="transmembrane region" description="Helical" evidence="12">
    <location>
        <begin position="280"/>
        <end position="299"/>
    </location>
</feature>
<evidence type="ECO:0000256" key="3">
    <source>
        <dbReference type="ARBA" id="ARBA00022475"/>
    </source>
</evidence>
<feature type="transmembrane region" description="Helical" evidence="12">
    <location>
        <begin position="180"/>
        <end position="201"/>
    </location>
</feature>
<feature type="domain" description="HTH asnC-type" evidence="15">
    <location>
        <begin position="1"/>
        <end position="51"/>
    </location>
</feature>
<comment type="subcellular location">
    <subcellularLocation>
        <location evidence="1">Cell membrane</location>
        <topology evidence="1">Multi-pass membrane protein</topology>
    </subcellularLocation>
</comment>
<dbReference type="PANTHER" id="PTHR43394">
    <property type="entry name" value="ATP-DEPENDENT PERMEASE MDL1, MITOCHONDRIAL"/>
    <property type="match status" value="1"/>
</dbReference>
<keyword evidence="5" id="KW-0547">Nucleotide-binding</keyword>
<dbReference type="GO" id="GO:0016887">
    <property type="term" value="F:ATP hydrolysis activity"/>
    <property type="evidence" value="ECO:0007669"/>
    <property type="project" value="InterPro"/>
</dbReference>
<dbReference type="GO" id="GO:0005524">
    <property type="term" value="F:ATP binding"/>
    <property type="evidence" value="ECO:0007669"/>
    <property type="project" value="UniProtKB-KW"/>
</dbReference>
<feature type="domain" description="ABC transmembrane type-1" evidence="14">
    <location>
        <begin position="143"/>
        <end position="427"/>
    </location>
</feature>
<evidence type="ECO:0000256" key="9">
    <source>
        <dbReference type="ARBA" id="ARBA00023125"/>
    </source>
</evidence>
<dbReference type="SMART" id="SM00382">
    <property type="entry name" value="AAA"/>
    <property type="match status" value="2"/>
</dbReference>
<feature type="domain" description="ABC transporter" evidence="13">
    <location>
        <begin position="1016"/>
        <end position="1249"/>
    </location>
</feature>
<dbReference type="Pfam" id="PF00664">
    <property type="entry name" value="ABC_membrane"/>
    <property type="match status" value="2"/>
</dbReference>
<dbReference type="FunFam" id="3.30.70.920:FF:000005">
    <property type="entry name" value="Lrp/AsnC family transcriptional regulator"/>
    <property type="match status" value="1"/>
</dbReference>
<dbReference type="GO" id="GO:0015421">
    <property type="term" value="F:ABC-type oligopeptide transporter activity"/>
    <property type="evidence" value="ECO:0007669"/>
    <property type="project" value="TreeGrafter"/>
</dbReference>
<dbReference type="CDD" id="cd18541">
    <property type="entry name" value="ABC_6TM_TmrB_like"/>
    <property type="match status" value="1"/>
</dbReference>
<dbReference type="PROSITE" id="PS00519">
    <property type="entry name" value="HTH_ASNC_1"/>
    <property type="match status" value="1"/>
</dbReference>
<feature type="domain" description="ABC transporter" evidence="13">
    <location>
        <begin position="461"/>
        <end position="694"/>
    </location>
</feature>
<feature type="transmembrane region" description="Helical" evidence="12">
    <location>
        <begin position="404"/>
        <end position="425"/>
    </location>
</feature>
<feature type="transmembrane region" description="Helical" evidence="12">
    <location>
        <begin position="142"/>
        <end position="160"/>
    </location>
</feature>
<evidence type="ECO:0000256" key="2">
    <source>
        <dbReference type="ARBA" id="ARBA00022448"/>
    </source>
</evidence>
<feature type="transmembrane region" description="Helical" evidence="12">
    <location>
        <begin position="702"/>
        <end position="725"/>
    </location>
</feature>
<dbReference type="Gene3D" id="3.40.50.300">
    <property type="entry name" value="P-loop containing nucleotide triphosphate hydrolases"/>
    <property type="match status" value="2"/>
</dbReference>
<evidence type="ECO:0000256" key="5">
    <source>
        <dbReference type="ARBA" id="ARBA00022741"/>
    </source>
</evidence>
<dbReference type="PROSITE" id="PS00211">
    <property type="entry name" value="ABC_TRANSPORTER_1"/>
    <property type="match status" value="2"/>
</dbReference>
<dbReference type="PROSITE" id="PS50893">
    <property type="entry name" value="ABC_TRANSPORTER_2"/>
    <property type="match status" value="2"/>
</dbReference>
<accession>A0A7R9P272</accession>
<evidence type="ECO:0000259" key="14">
    <source>
        <dbReference type="PROSITE" id="PS50929"/>
    </source>
</evidence>
<name>A0A7R9P272_TIMCA</name>
<dbReference type="NCBIfam" id="NF008056">
    <property type="entry name" value="PRK10790.1"/>
    <property type="match status" value="1"/>
</dbReference>
<dbReference type="PANTHER" id="PTHR43394:SF1">
    <property type="entry name" value="ATP-BINDING CASSETTE SUB-FAMILY B MEMBER 10, MITOCHONDRIAL"/>
    <property type="match status" value="1"/>
</dbReference>
<evidence type="ECO:0000256" key="10">
    <source>
        <dbReference type="ARBA" id="ARBA00023136"/>
    </source>
</evidence>
<dbReference type="Gene3D" id="1.10.10.10">
    <property type="entry name" value="Winged helix-like DNA-binding domain superfamily/Winged helix DNA-binding domain"/>
    <property type="match status" value="1"/>
</dbReference>
<dbReference type="InterPro" id="IPR011527">
    <property type="entry name" value="ABC1_TM_dom"/>
</dbReference>
<dbReference type="InterPro" id="IPR011991">
    <property type="entry name" value="ArsR-like_HTH"/>
</dbReference>
<feature type="transmembrane region" description="Helical" evidence="12">
    <location>
        <begin position="251"/>
        <end position="274"/>
    </location>
</feature>
<evidence type="ECO:0000256" key="8">
    <source>
        <dbReference type="ARBA" id="ARBA00023015"/>
    </source>
</evidence>
<dbReference type="FunFam" id="1.20.1560.10:FF:000011">
    <property type="entry name" value="Multidrug ABC transporter ATP-binding protein"/>
    <property type="match status" value="1"/>
</dbReference>
<dbReference type="SMART" id="SM00344">
    <property type="entry name" value="HTH_ASNC"/>
    <property type="match status" value="1"/>
</dbReference>
<evidence type="ECO:0000256" key="7">
    <source>
        <dbReference type="ARBA" id="ARBA00022989"/>
    </source>
</evidence>
<dbReference type="Gene3D" id="3.30.70.920">
    <property type="match status" value="1"/>
</dbReference>
<keyword evidence="3" id="KW-1003">Cell membrane</keyword>
<reference evidence="16" key="1">
    <citation type="submission" date="2020-11" db="EMBL/GenBank/DDBJ databases">
        <authorList>
            <person name="Tran Van P."/>
        </authorList>
    </citation>
    <scope>NUCLEOTIDE SEQUENCE</scope>
</reference>
<dbReference type="Gene3D" id="1.20.1560.10">
    <property type="entry name" value="ABC transporter type 1, transmembrane domain"/>
    <property type="match status" value="2"/>
</dbReference>
<dbReference type="InterPro" id="IPR019885">
    <property type="entry name" value="Tscrpt_reg_HTH_AsnC-type_CS"/>
</dbReference>
<dbReference type="FunFam" id="3.40.50.300:FF:000221">
    <property type="entry name" value="Multidrug ABC transporter ATP-binding protein"/>
    <property type="match status" value="2"/>
</dbReference>
<dbReference type="InterPro" id="IPR036388">
    <property type="entry name" value="WH-like_DNA-bd_sf"/>
</dbReference>
<dbReference type="SUPFAM" id="SSF52540">
    <property type="entry name" value="P-loop containing nucleoside triphosphate hydrolases"/>
    <property type="match status" value="2"/>
</dbReference>
<dbReference type="SUPFAM" id="SSF54909">
    <property type="entry name" value="Dimeric alpha+beta barrel"/>
    <property type="match status" value="1"/>
</dbReference>
<gene>
    <name evidence="16" type="ORF">TCMB3V08_LOCUS95</name>
</gene>
<dbReference type="CDD" id="cd18544">
    <property type="entry name" value="ABC_6TM_TmrA_like"/>
    <property type="match status" value="1"/>
</dbReference>
<feature type="transmembrane region" description="Helical" evidence="12">
    <location>
        <begin position="372"/>
        <end position="392"/>
    </location>
</feature>